<feature type="chain" id="PRO_5033040215" evidence="1">
    <location>
        <begin position="20"/>
        <end position="111"/>
    </location>
</feature>
<dbReference type="PANTHER" id="PTHR12336">
    <property type="entry name" value="ADULT CUTICLE PROTEIN 1-RELATED"/>
    <property type="match status" value="1"/>
</dbReference>
<feature type="signal peptide" evidence="1">
    <location>
        <begin position="1"/>
        <end position="19"/>
    </location>
</feature>
<reference evidence="2" key="1">
    <citation type="submission" date="2020-11" db="EMBL/GenBank/DDBJ databases">
        <authorList>
            <person name="Whitehead M."/>
        </authorList>
    </citation>
    <scope>NUCLEOTIDE SEQUENCE</scope>
    <source>
        <strain evidence="2">EGII</strain>
    </source>
</reference>
<dbReference type="AlphaFoldDB" id="A0A811ULV2"/>
<evidence type="ECO:0000313" key="2">
    <source>
        <dbReference type="EMBL" id="CAD6999770.1"/>
    </source>
</evidence>
<keyword evidence="1" id="KW-0732">Signal</keyword>
<comment type="caution">
    <text evidence="2">The sequence shown here is derived from an EMBL/GenBank/DDBJ whole genome shotgun (WGS) entry which is preliminary data.</text>
</comment>
<gene>
    <name evidence="2" type="ORF">CCAP1982_LOCUS8293</name>
</gene>
<organism evidence="2 3">
    <name type="scientific">Ceratitis capitata</name>
    <name type="common">Mediterranean fruit fly</name>
    <name type="synonym">Tephritis capitata</name>
    <dbReference type="NCBI Taxonomy" id="7213"/>
    <lineage>
        <taxon>Eukaryota</taxon>
        <taxon>Metazoa</taxon>
        <taxon>Ecdysozoa</taxon>
        <taxon>Arthropoda</taxon>
        <taxon>Hexapoda</taxon>
        <taxon>Insecta</taxon>
        <taxon>Pterygota</taxon>
        <taxon>Neoptera</taxon>
        <taxon>Endopterygota</taxon>
        <taxon>Diptera</taxon>
        <taxon>Brachycera</taxon>
        <taxon>Muscomorpha</taxon>
        <taxon>Tephritoidea</taxon>
        <taxon>Tephritidae</taxon>
        <taxon>Ceratitis</taxon>
        <taxon>Ceratitis</taxon>
    </lineage>
</organism>
<keyword evidence="3" id="KW-1185">Reference proteome</keyword>
<dbReference type="Proteomes" id="UP000606786">
    <property type="component" value="Unassembled WGS sequence"/>
</dbReference>
<protein>
    <submittedName>
        <fullName evidence="2">(Mediterranean fruit fly) hypothetical protein</fullName>
    </submittedName>
</protein>
<dbReference type="Pfam" id="PF15955">
    <property type="entry name" value="Cuticle_4"/>
    <property type="match status" value="1"/>
</dbReference>
<evidence type="ECO:0000313" key="3">
    <source>
        <dbReference type="Proteomes" id="UP000606786"/>
    </source>
</evidence>
<sequence>MKFAVSVVLFALALGFAHCSVIPLVSSVNGLVLASPGSVAVHASAVPAVVAAPSPVQIITSPVVSPAVVAVAPAAEGTYVAKTRGAVHVAPLPGHVQSAASVNLEPAPGTL</sequence>
<name>A0A811ULV2_CERCA</name>
<proteinExistence type="predicted"/>
<dbReference type="PANTHER" id="PTHR12336:SF0">
    <property type="entry name" value="ADULT CUTICLE PROTEIN 1-RELATED"/>
    <property type="match status" value="1"/>
</dbReference>
<evidence type="ECO:0000256" key="1">
    <source>
        <dbReference type="SAM" id="SignalP"/>
    </source>
</evidence>
<dbReference type="OrthoDB" id="7743350at2759"/>
<accession>A0A811ULV2</accession>
<dbReference type="InterPro" id="IPR031874">
    <property type="entry name" value="Cuticle_Acp1"/>
</dbReference>
<dbReference type="EMBL" id="CAJHJT010000012">
    <property type="protein sequence ID" value="CAD6999770.1"/>
    <property type="molecule type" value="Genomic_DNA"/>
</dbReference>